<dbReference type="EMBL" id="JAHHHV010000090">
    <property type="protein sequence ID" value="MBW4468486.1"/>
    <property type="molecule type" value="Genomic_DNA"/>
</dbReference>
<evidence type="ECO:0000256" key="3">
    <source>
        <dbReference type="ARBA" id="ARBA00022989"/>
    </source>
</evidence>
<comment type="caution">
    <text evidence="6">The sequence shown here is derived from an EMBL/GenBank/DDBJ whole genome shotgun (WGS) entry which is preliminary data.</text>
</comment>
<dbReference type="HAMAP" id="MF_00293">
    <property type="entry name" value="PSII_PsbN"/>
    <property type="match status" value="1"/>
</dbReference>
<dbReference type="NCBIfam" id="NF009650">
    <property type="entry name" value="PRK13183.1"/>
    <property type="match status" value="1"/>
</dbReference>
<evidence type="ECO:0000256" key="5">
    <source>
        <dbReference type="HAMAP-Rule" id="MF_00293"/>
    </source>
</evidence>
<keyword evidence="4 5" id="KW-0472">Membrane</keyword>
<comment type="caution">
    <text evidence="5">Originally thought to be a component of PSII; based on experiments in Synechocystis, N.tabacum and barley, and its absence from PSII in T.elongatus and T.vulcanus, this is probably not true.</text>
</comment>
<keyword evidence="3 5" id="KW-1133">Transmembrane helix</keyword>
<protein>
    <recommendedName>
        <fullName evidence="5">Protein PsbN</fullName>
    </recommendedName>
</protein>
<evidence type="ECO:0000313" key="7">
    <source>
        <dbReference type="Proteomes" id="UP000707356"/>
    </source>
</evidence>
<dbReference type="PANTHER" id="PTHR35326">
    <property type="entry name" value="PROTEIN PSBN"/>
    <property type="match status" value="1"/>
</dbReference>
<name>A0A951PF38_9CYAN</name>
<comment type="function">
    <text evidence="5">May play a role in photosystem I and II biogenesis.</text>
</comment>
<dbReference type="GO" id="GO:0031676">
    <property type="term" value="C:plasma membrane-derived thylakoid membrane"/>
    <property type="evidence" value="ECO:0007669"/>
    <property type="project" value="UniProtKB-SubCell"/>
</dbReference>
<dbReference type="GO" id="GO:0015979">
    <property type="term" value="P:photosynthesis"/>
    <property type="evidence" value="ECO:0007669"/>
    <property type="project" value="InterPro"/>
</dbReference>
<keyword evidence="2 5" id="KW-0812">Transmembrane</keyword>
<dbReference type="AlphaFoldDB" id="A0A951PF38"/>
<accession>A0A951PF38</accession>
<sequence>MQLALATVFSIQDLEPATAAVVTIGVFVVAITGLAVYTSFGPPSNELADPFEDHED</sequence>
<comment type="similarity">
    <text evidence="5">Belongs to the PsbN family.</text>
</comment>
<evidence type="ECO:0000256" key="1">
    <source>
        <dbReference type="ARBA" id="ARBA00004167"/>
    </source>
</evidence>
<evidence type="ECO:0000256" key="2">
    <source>
        <dbReference type="ARBA" id="ARBA00022692"/>
    </source>
</evidence>
<dbReference type="InterPro" id="IPR003398">
    <property type="entry name" value="PSII_PsbN"/>
</dbReference>
<keyword evidence="5" id="KW-0793">Thylakoid</keyword>
<dbReference type="Pfam" id="PF02468">
    <property type="entry name" value="PsbN"/>
    <property type="match status" value="1"/>
</dbReference>
<organism evidence="6 7">
    <name type="scientific">Pegethrix bostrychoides GSE-TBD4-15B</name>
    <dbReference type="NCBI Taxonomy" id="2839662"/>
    <lineage>
        <taxon>Bacteria</taxon>
        <taxon>Bacillati</taxon>
        <taxon>Cyanobacteriota</taxon>
        <taxon>Cyanophyceae</taxon>
        <taxon>Oculatellales</taxon>
        <taxon>Oculatellaceae</taxon>
        <taxon>Pegethrix</taxon>
    </lineage>
</organism>
<dbReference type="PANTHER" id="PTHR35326:SF3">
    <property type="entry name" value="PROTEIN PSBN"/>
    <property type="match status" value="1"/>
</dbReference>
<evidence type="ECO:0000313" key="6">
    <source>
        <dbReference type="EMBL" id="MBW4468486.1"/>
    </source>
</evidence>
<dbReference type="Proteomes" id="UP000707356">
    <property type="component" value="Unassembled WGS sequence"/>
</dbReference>
<reference evidence="6" key="2">
    <citation type="journal article" date="2022" name="Microbiol. Resour. Announc.">
        <title>Metagenome Sequencing to Explore Phylogenomics of Terrestrial Cyanobacteria.</title>
        <authorList>
            <person name="Ward R.D."/>
            <person name="Stajich J.E."/>
            <person name="Johansen J.R."/>
            <person name="Huntemann M."/>
            <person name="Clum A."/>
            <person name="Foster B."/>
            <person name="Foster B."/>
            <person name="Roux S."/>
            <person name="Palaniappan K."/>
            <person name="Varghese N."/>
            <person name="Mukherjee S."/>
            <person name="Reddy T.B.K."/>
            <person name="Daum C."/>
            <person name="Copeland A."/>
            <person name="Chen I.A."/>
            <person name="Ivanova N.N."/>
            <person name="Kyrpides N.C."/>
            <person name="Shapiro N."/>
            <person name="Eloe-Fadrosh E.A."/>
            <person name="Pietrasiak N."/>
        </authorList>
    </citation>
    <scope>NUCLEOTIDE SEQUENCE</scope>
    <source>
        <strain evidence="6">GSE-TBD4-15B</strain>
    </source>
</reference>
<reference evidence="6" key="1">
    <citation type="submission" date="2021-05" db="EMBL/GenBank/DDBJ databases">
        <authorList>
            <person name="Pietrasiak N."/>
            <person name="Ward R."/>
            <person name="Stajich J.E."/>
            <person name="Kurbessoian T."/>
        </authorList>
    </citation>
    <scope>NUCLEOTIDE SEQUENCE</scope>
    <source>
        <strain evidence="6">GSE-TBD4-15B</strain>
    </source>
</reference>
<feature type="transmembrane region" description="Helical" evidence="5">
    <location>
        <begin position="17"/>
        <end position="37"/>
    </location>
</feature>
<proteinExistence type="inferred from homology"/>
<comment type="subcellular location">
    <subcellularLocation>
        <location evidence="5">Cellular thylakoid membrane</location>
        <topology evidence="5">Single-pass membrane protein</topology>
    </subcellularLocation>
    <subcellularLocation>
        <location evidence="1">Membrane</location>
        <topology evidence="1">Single-pass membrane protein</topology>
    </subcellularLocation>
</comment>
<gene>
    <name evidence="5 6" type="primary">psbN</name>
    <name evidence="6" type="ORF">KME07_23925</name>
</gene>
<evidence type="ECO:0000256" key="4">
    <source>
        <dbReference type="ARBA" id="ARBA00023136"/>
    </source>
</evidence>